<dbReference type="KEGG" id="hte:Hydth_0553"/>
<gene>
    <name evidence="1" type="ordered locus">HTH_0555</name>
</gene>
<proteinExistence type="predicted"/>
<keyword evidence="2" id="KW-1185">Reference proteome</keyword>
<sequence>MGWVPGWEIDPADVGWDTGGSRYFSINKDFVDWVQQNRPDLYNAAVNLIDKAGAVQERSNGPASWYNIDFASPAAKGAFSDIYRAATQAYTAAAFGTTPEALYGPGAGQIGSSRGGYYGGGGGYYGGGGGGMYVATSGGQSLSGNVNFSGLYPPILQQLADFQLRLMSSPEFQDVFNTILGGGVNSKTLSAFNDVNNKLIESWKDLTRPVFQTNILGAIEGLANRGVLDSSVAKGLLGSISSEYMTQLSNYATQLLRDAYEKAYSQPFSAVKALIPFMSLAQVSGGGGTSSSSSYSYNPAPLVGLLTSLIGL</sequence>
<dbReference type="KEGG" id="hth:HTH_0555"/>
<organism evidence="1 2">
    <name type="scientific">Hydrogenobacter thermophilus (strain DSM 6534 / IAM 12695 / TK-6)</name>
    <dbReference type="NCBI Taxonomy" id="608538"/>
    <lineage>
        <taxon>Bacteria</taxon>
        <taxon>Pseudomonadati</taxon>
        <taxon>Aquificota</taxon>
        <taxon>Aquificia</taxon>
        <taxon>Aquificales</taxon>
        <taxon>Aquificaceae</taxon>
        <taxon>Hydrogenobacter</taxon>
    </lineage>
</organism>
<protein>
    <submittedName>
        <fullName evidence="1">Uncharacterized protein</fullName>
    </submittedName>
</protein>
<name>D3DGR5_HYDTT</name>
<reference evidence="1 2" key="1">
    <citation type="journal article" date="2010" name="J. Bacteriol.">
        <title>Complete genome sequence of the thermophilic, obligately chemolithoautotrophic hydrogen-oxidizing bacterium Hydrogenobacter thermophilus TK-6.</title>
        <authorList>
            <person name="Arai H."/>
            <person name="Kanbe H."/>
            <person name="Ishii M."/>
            <person name="Igarashi Y."/>
        </authorList>
    </citation>
    <scope>NUCLEOTIDE SEQUENCE [LARGE SCALE GENOMIC DNA]</scope>
    <source>
        <strain evidence="2">DSM 6534 / IAM 12695 / TK-6 [Tokyo]</strain>
    </source>
</reference>
<dbReference type="AlphaFoldDB" id="D3DGR5"/>
<dbReference type="RefSeq" id="WP_012963199.1">
    <property type="nucleotide sequence ID" value="NC_013799.1"/>
</dbReference>
<dbReference type="EMBL" id="AP011112">
    <property type="protein sequence ID" value="BAI69017.1"/>
    <property type="molecule type" value="Genomic_DNA"/>
</dbReference>
<evidence type="ECO:0000313" key="2">
    <source>
        <dbReference type="Proteomes" id="UP000002574"/>
    </source>
</evidence>
<accession>D3DGR5</accession>
<evidence type="ECO:0000313" key="1">
    <source>
        <dbReference type="EMBL" id="BAI69017.1"/>
    </source>
</evidence>
<dbReference type="Proteomes" id="UP000002574">
    <property type="component" value="Chromosome"/>
</dbReference>
<dbReference type="STRING" id="608538.HTH_0555"/>